<accession>A0A1M6QVK2</accession>
<evidence type="ECO:0000256" key="9">
    <source>
        <dbReference type="ARBA" id="ARBA00023316"/>
    </source>
</evidence>
<feature type="compositionally biased region" description="Basic and acidic residues" evidence="11">
    <location>
        <begin position="1"/>
        <end position="19"/>
    </location>
</feature>
<dbReference type="GO" id="GO:0008716">
    <property type="term" value="F:D-alanine-D-alanine ligase activity"/>
    <property type="evidence" value="ECO:0007669"/>
    <property type="project" value="InterPro"/>
</dbReference>
<dbReference type="SUPFAM" id="SSF56059">
    <property type="entry name" value="Glutathione synthetase ATP-binding domain-like"/>
    <property type="match status" value="1"/>
</dbReference>
<dbReference type="Gene3D" id="3.40.50.20">
    <property type="match status" value="1"/>
</dbReference>
<dbReference type="GO" id="GO:0008360">
    <property type="term" value="P:regulation of cell shape"/>
    <property type="evidence" value="ECO:0007669"/>
    <property type="project" value="UniProtKB-KW"/>
</dbReference>
<dbReference type="PANTHER" id="PTHR23132">
    <property type="entry name" value="D-ALANINE--D-ALANINE LIGASE"/>
    <property type="match status" value="1"/>
</dbReference>
<dbReference type="GO" id="GO:0071555">
    <property type="term" value="P:cell wall organization"/>
    <property type="evidence" value="ECO:0007669"/>
    <property type="project" value="UniProtKB-KW"/>
</dbReference>
<gene>
    <name evidence="13" type="ORF">SAMN02745883_01627</name>
</gene>
<evidence type="ECO:0000256" key="4">
    <source>
        <dbReference type="ARBA" id="ARBA00022598"/>
    </source>
</evidence>
<evidence type="ECO:0000256" key="11">
    <source>
        <dbReference type="SAM" id="MobiDB-lite"/>
    </source>
</evidence>
<dbReference type="Gene3D" id="3.30.470.20">
    <property type="entry name" value="ATP-grasp fold, B domain"/>
    <property type="match status" value="1"/>
</dbReference>
<dbReference type="Gene3D" id="3.30.1490.20">
    <property type="entry name" value="ATP-grasp fold, A domain"/>
    <property type="match status" value="1"/>
</dbReference>
<evidence type="ECO:0000313" key="14">
    <source>
        <dbReference type="Proteomes" id="UP000184082"/>
    </source>
</evidence>
<dbReference type="AlphaFoldDB" id="A0A1M6QVK2"/>
<dbReference type="InterPro" id="IPR000291">
    <property type="entry name" value="D-Ala_lig_Van_CS"/>
</dbReference>
<dbReference type="InterPro" id="IPR016185">
    <property type="entry name" value="PreATP-grasp_dom_sf"/>
</dbReference>
<feature type="region of interest" description="Disordered" evidence="11">
    <location>
        <begin position="1"/>
        <end position="21"/>
    </location>
</feature>
<dbReference type="InterPro" id="IPR011095">
    <property type="entry name" value="Dala_Dala_lig_C"/>
</dbReference>
<dbReference type="GO" id="GO:0005524">
    <property type="term" value="F:ATP binding"/>
    <property type="evidence" value="ECO:0007669"/>
    <property type="project" value="UniProtKB-UniRule"/>
</dbReference>
<feature type="domain" description="ATP-grasp" evidence="12">
    <location>
        <begin position="102"/>
        <end position="310"/>
    </location>
</feature>
<dbReference type="Proteomes" id="UP000184082">
    <property type="component" value="Unassembled WGS sequence"/>
</dbReference>
<keyword evidence="7" id="KW-0133">Cell shape</keyword>
<keyword evidence="4 13" id="KW-0436">Ligase</keyword>
<dbReference type="PROSITE" id="PS00866">
    <property type="entry name" value="CPSASE_1"/>
    <property type="match status" value="1"/>
</dbReference>
<dbReference type="GO" id="GO:0046872">
    <property type="term" value="F:metal ion binding"/>
    <property type="evidence" value="ECO:0007669"/>
    <property type="project" value="InterPro"/>
</dbReference>
<evidence type="ECO:0000256" key="10">
    <source>
        <dbReference type="PROSITE-ProRule" id="PRU00409"/>
    </source>
</evidence>
<evidence type="ECO:0000256" key="2">
    <source>
        <dbReference type="ARBA" id="ARBA00010871"/>
    </source>
</evidence>
<comment type="similarity">
    <text evidence="2">Belongs to the D-alanine--D-alanine ligase family.</text>
</comment>
<dbReference type="InterPro" id="IPR013815">
    <property type="entry name" value="ATP_grasp_subdomain_1"/>
</dbReference>
<keyword evidence="5 10" id="KW-0547">Nucleotide-binding</keyword>
<evidence type="ECO:0000256" key="1">
    <source>
        <dbReference type="ARBA" id="ARBA00004496"/>
    </source>
</evidence>
<name>A0A1M6QVK2_9FIRM</name>
<keyword evidence="8" id="KW-0573">Peptidoglycan synthesis</keyword>
<evidence type="ECO:0000256" key="6">
    <source>
        <dbReference type="ARBA" id="ARBA00022840"/>
    </source>
</evidence>
<keyword evidence="6 10" id="KW-0067">ATP-binding</keyword>
<evidence type="ECO:0000256" key="8">
    <source>
        <dbReference type="ARBA" id="ARBA00022984"/>
    </source>
</evidence>
<sequence>MSRETVRKSIESKHEDEQKNSTLNSVKEVLEKKYEVEIYKADESLMLKLKENRPDLVFNLSSGIVGESRQSQVPAILEMLQIPYTGSGILTHSLALHKGIAKKIFMQNQVPTPRFQLFKSFEQPLDKNLKFPLIVKPSMEGSGIGVHKDSLVYNEEEFYKVLKNRLELYEQSILVEEFIEGREFTVGILGNEPDIMVLPIMEISFDRVPEDLGKFYTFETKTKMGHLTDYICPAKVSVELEEKIKSVALRAYKALECRDISRVDVRVREDKPYVLEINTLPGLKKGYSDLPKMAEIAGLKYDKLIDVIIKSAAKRYGLI</sequence>
<keyword evidence="14" id="KW-1185">Reference proteome</keyword>
<organism evidence="13 14">
    <name type="scientific">Caminicella sporogenes DSM 14501</name>
    <dbReference type="NCBI Taxonomy" id="1121266"/>
    <lineage>
        <taxon>Bacteria</taxon>
        <taxon>Bacillati</taxon>
        <taxon>Bacillota</taxon>
        <taxon>Clostridia</taxon>
        <taxon>Peptostreptococcales</taxon>
        <taxon>Caminicellaceae</taxon>
        <taxon>Caminicella</taxon>
    </lineage>
</organism>
<proteinExistence type="inferred from homology"/>
<dbReference type="STRING" id="1121266.SAMN02745883_01627"/>
<dbReference type="GO" id="GO:0009252">
    <property type="term" value="P:peptidoglycan biosynthetic process"/>
    <property type="evidence" value="ECO:0007669"/>
    <property type="project" value="UniProtKB-KW"/>
</dbReference>
<dbReference type="PROSITE" id="PS50975">
    <property type="entry name" value="ATP_GRASP"/>
    <property type="match status" value="1"/>
</dbReference>
<evidence type="ECO:0000259" key="12">
    <source>
        <dbReference type="PROSITE" id="PS50975"/>
    </source>
</evidence>
<keyword evidence="9" id="KW-0961">Cell wall biogenesis/degradation</keyword>
<dbReference type="EMBL" id="FRAJ01000012">
    <property type="protein sequence ID" value="SHK24170.1"/>
    <property type="molecule type" value="Genomic_DNA"/>
</dbReference>
<dbReference type="InterPro" id="IPR005479">
    <property type="entry name" value="CPAse_ATP-bd"/>
</dbReference>
<reference evidence="13 14" key="1">
    <citation type="submission" date="2016-11" db="EMBL/GenBank/DDBJ databases">
        <authorList>
            <person name="Jaros S."/>
            <person name="Januszkiewicz K."/>
            <person name="Wedrychowicz H."/>
        </authorList>
    </citation>
    <scope>NUCLEOTIDE SEQUENCE [LARGE SCALE GENOMIC DNA]</scope>
    <source>
        <strain evidence="13 14">DSM 14501</strain>
    </source>
</reference>
<dbReference type="Pfam" id="PF07478">
    <property type="entry name" value="Dala_Dala_lig_C"/>
    <property type="match status" value="1"/>
</dbReference>
<evidence type="ECO:0000256" key="5">
    <source>
        <dbReference type="ARBA" id="ARBA00022741"/>
    </source>
</evidence>
<dbReference type="PROSITE" id="PS00844">
    <property type="entry name" value="DALA_DALA_LIGASE_2"/>
    <property type="match status" value="1"/>
</dbReference>
<evidence type="ECO:0000313" key="13">
    <source>
        <dbReference type="EMBL" id="SHK24170.1"/>
    </source>
</evidence>
<dbReference type="SUPFAM" id="SSF52440">
    <property type="entry name" value="PreATP-grasp domain"/>
    <property type="match status" value="1"/>
</dbReference>
<protein>
    <submittedName>
        <fullName evidence="13">D-alanine-D-alanine ligase</fullName>
    </submittedName>
</protein>
<comment type="subcellular location">
    <subcellularLocation>
        <location evidence="1">Cytoplasm</location>
    </subcellularLocation>
</comment>
<keyword evidence="3" id="KW-0963">Cytoplasm</keyword>
<evidence type="ECO:0000256" key="7">
    <source>
        <dbReference type="ARBA" id="ARBA00022960"/>
    </source>
</evidence>
<dbReference type="PANTHER" id="PTHR23132:SF23">
    <property type="entry name" value="D-ALANINE--D-ALANINE LIGASE B"/>
    <property type="match status" value="1"/>
</dbReference>
<evidence type="ECO:0000256" key="3">
    <source>
        <dbReference type="ARBA" id="ARBA00022490"/>
    </source>
</evidence>
<dbReference type="GO" id="GO:0005737">
    <property type="term" value="C:cytoplasm"/>
    <property type="evidence" value="ECO:0007669"/>
    <property type="project" value="UniProtKB-SubCell"/>
</dbReference>
<dbReference type="InterPro" id="IPR011761">
    <property type="entry name" value="ATP-grasp"/>
</dbReference>